<dbReference type="SUPFAM" id="SSF55785">
    <property type="entry name" value="PYP-like sensor domain (PAS domain)"/>
    <property type="match status" value="1"/>
</dbReference>
<evidence type="ECO:0000259" key="1">
    <source>
        <dbReference type="Pfam" id="PF08448"/>
    </source>
</evidence>
<dbReference type="InterPro" id="IPR035965">
    <property type="entry name" value="PAS-like_dom_sf"/>
</dbReference>
<dbReference type="NCBIfam" id="TIGR00229">
    <property type="entry name" value="sensory_box"/>
    <property type="match status" value="1"/>
</dbReference>
<dbReference type="AlphaFoldDB" id="A0A257SM04"/>
<sequence length="92" mass="10301">MDFSFRKFIEKYRNINVLDESFGLVSFTPDGTILDANERFLGLAGYSLSDLAGRHHRILVAPAERDSAAYAEFWRGLAAGTSRSGVFRRIGK</sequence>
<reference evidence="2 3" key="1">
    <citation type="submission" date="2017-03" db="EMBL/GenBank/DDBJ databases">
        <title>Lifting the veil on microbial sulfur biogeochemistry in mining wastewaters.</title>
        <authorList>
            <person name="Kantor R.S."/>
            <person name="Colenbrander Nelson T."/>
            <person name="Marshall S."/>
            <person name="Bennett D."/>
            <person name="Apte S."/>
            <person name="Camacho D."/>
            <person name="Thomas B.C."/>
            <person name="Warren L.A."/>
            <person name="Banfield J.F."/>
        </authorList>
    </citation>
    <scope>NUCLEOTIDE SEQUENCE [LARGE SCALE GENOMIC DNA]</scope>
    <source>
        <strain evidence="2">21-59-9</strain>
    </source>
</reference>
<dbReference type="InterPro" id="IPR013656">
    <property type="entry name" value="PAS_4"/>
</dbReference>
<dbReference type="EMBL" id="NCBC01000596">
    <property type="protein sequence ID" value="OYV74199.1"/>
    <property type="molecule type" value="Genomic_DNA"/>
</dbReference>
<evidence type="ECO:0000313" key="2">
    <source>
        <dbReference type="EMBL" id="OYV74199.1"/>
    </source>
</evidence>
<proteinExistence type="predicted"/>
<dbReference type="CDD" id="cd00130">
    <property type="entry name" value="PAS"/>
    <property type="match status" value="1"/>
</dbReference>
<dbReference type="Proteomes" id="UP000216779">
    <property type="component" value="Unassembled WGS sequence"/>
</dbReference>
<comment type="caution">
    <text evidence="2">The sequence shown here is derived from an EMBL/GenBank/DDBJ whole genome shotgun (WGS) entry which is preliminary data.</text>
</comment>
<evidence type="ECO:0000313" key="3">
    <source>
        <dbReference type="Proteomes" id="UP000216779"/>
    </source>
</evidence>
<dbReference type="Pfam" id="PF08448">
    <property type="entry name" value="PAS_4"/>
    <property type="match status" value="1"/>
</dbReference>
<feature type="non-terminal residue" evidence="2">
    <location>
        <position position="92"/>
    </location>
</feature>
<accession>A0A257SM04</accession>
<feature type="domain" description="PAS fold-4" evidence="1">
    <location>
        <begin position="22"/>
        <end position="81"/>
    </location>
</feature>
<dbReference type="InterPro" id="IPR000014">
    <property type="entry name" value="PAS"/>
</dbReference>
<organism evidence="2 3">
    <name type="scientific">Acidithiobacillus ferrivorans</name>
    <dbReference type="NCBI Taxonomy" id="160808"/>
    <lineage>
        <taxon>Bacteria</taxon>
        <taxon>Pseudomonadati</taxon>
        <taxon>Pseudomonadota</taxon>
        <taxon>Acidithiobacillia</taxon>
        <taxon>Acidithiobacillales</taxon>
        <taxon>Acidithiobacillaceae</taxon>
        <taxon>Acidithiobacillus</taxon>
    </lineage>
</organism>
<dbReference type="Gene3D" id="3.30.450.20">
    <property type="entry name" value="PAS domain"/>
    <property type="match status" value="1"/>
</dbReference>
<gene>
    <name evidence="2" type="ORF">B7Z70_12295</name>
</gene>
<name>A0A257SM04_9PROT</name>
<protein>
    <recommendedName>
        <fullName evidence="1">PAS fold-4 domain-containing protein</fullName>
    </recommendedName>
</protein>